<dbReference type="GO" id="GO:0006952">
    <property type="term" value="P:defense response"/>
    <property type="evidence" value="ECO:0007669"/>
    <property type="project" value="UniProtKB-KW"/>
</dbReference>
<dbReference type="Proteomes" id="UP000006591">
    <property type="component" value="Chromosome 1"/>
</dbReference>
<dbReference type="PROSITE" id="PS00086">
    <property type="entry name" value="CYTOCHROME_P450"/>
    <property type="match status" value="1"/>
</dbReference>
<dbReference type="PRINTS" id="PR00463">
    <property type="entry name" value="EP450I"/>
</dbReference>
<name>A0A0E0FN86_ORYNI</name>
<evidence type="ECO:0000256" key="6">
    <source>
        <dbReference type="ARBA" id="ARBA00023002"/>
    </source>
</evidence>
<evidence type="ECO:0000256" key="1">
    <source>
        <dbReference type="ARBA" id="ARBA00010617"/>
    </source>
</evidence>
<dbReference type="EnsemblPlants" id="ONIVA01G22330.1">
    <property type="protein sequence ID" value="ONIVA01G22330.1"/>
    <property type="gene ID" value="ONIVA01G22330"/>
</dbReference>
<evidence type="ECO:0000256" key="8">
    <source>
        <dbReference type="PIRSR" id="PIRSR602401-1"/>
    </source>
</evidence>
<dbReference type="PANTHER" id="PTHR47950:SF48">
    <property type="entry name" value="CYTOCHROME P450 FAMILY PROTEIN, EXPRESSED"/>
    <property type="match status" value="1"/>
</dbReference>
<keyword evidence="5 9" id="KW-1133">Transmembrane helix</keyword>
<feature type="transmembrane region" description="Helical" evidence="9">
    <location>
        <begin position="6"/>
        <end position="25"/>
    </location>
</feature>
<dbReference type="Gramene" id="ONIVA01G22330.1">
    <property type="protein sequence ID" value="ONIVA01G22330.1"/>
    <property type="gene ID" value="ONIVA01G22330"/>
</dbReference>
<dbReference type="OMA" id="LEWVMAD"/>
<feature type="binding site" description="axial binding residue" evidence="8">
    <location>
        <position position="465"/>
    </location>
    <ligand>
        <name>heme</name>
        <dbReference type="ChEBI" id="CHEBI:30413"/>
    </ligand>
    <ligandPart>
        <name>Fe</name>
        <dbReference type="ChEBI" id="CHEBI:18248"/>
    </ligandPart>
</feature>
<organism evidence="10">
    <name type="scientific">Oryza nivara</name>
    <name type="common">Indian wild rice</name>
    <name type="synonym">Oryza sativa f. spontanea</name>
    <dbReference type="NCBI Taxonomy" id="4536"/>
    <lineage>
        <taxon>Eukaryota</taxon>
        <taxon>Viridiplantae</taxon>
        <taxon>Streptophyta</taxon>
        <taxon>Embryophyta</taxon>
        <taxon>Tracheophyta</taxon>
        <taxon>Spermatophyta</taxon>
        <taxon>Magnoliopsida</taxon>
        <taxon>Liliopsida</taxon>
        <taxon>Poales</taxon>
        <taxon>Poaceae</taxon>
        <taxon>BOP clade</taxon>
        <taxon>Oryzoideae</taxon>
        <taxon>Oryzeae</taxon>
        <taxon>Oryzinae</taxon>
        <taxon>Oryza</taxon>
    </lineage>
</organism>
<dbReference type="STRING" id="4536.A0A0E0FN86"/>
<dbReference type="HOGENOM" id="CLU_001570_4_2_1"/>
<dbReference type="InterPro" id="IPR001128">
    <property type="entry name" value="Cyt_P450"/>
</dbReference>
<dbReference type="Pfam" id="PF03140">
    <property type="entry name" value="DUF247"/>
    <property type="match status" value="1"/>
</dbReference>
<dbReference type="InterPro" id="IPR004158">
    <property type="entry name" value="DUF247_pln"/>
</dbReference>
<keyword evidence="9" id="KW-0472">Membrane</keyword>
<dbReference type="InterPro" id="IPR017972">
    <property type="entry name" value="Cyt_P450_CS"/>
</dbReference>
<evidence type="ECO:0000256" key="4">
    <source>
        <dbReference type="ARBA" id="ARBA00022821"/>
    </source>
</evidence>
<evidence type="ECO:0000313" key="10">
    <source>
        <dbReference type="EnsemblPlants" id="ONIVA01G22330.1"/>
    </source>
</evidence>
<dbReference type="eggNOG" id="KOG0156">
    <property type="taxonomic scope" value="Eukaryota"/>
</dbReference>
<evidence type="ECO:0000256" key="3">
    <source>
        <dbReference type="ARBA" id="ARBA00022723"/>
    </source>
</evidence>
<sequence>MEKSSELWLLWAVFSASLVFLYLTIRRRSGAGAGGKPPLPPGPTPLPLIGNLLDLRGGVIHDKLAALARVYGPVMMIKLGLNDAVIISSRDAAREAFTRYDRHLAARAIPDTFRANGFHERSAVFLPSSDERWKALRGIQGTHIFTPRGLAAVRPVRERKVRDIIAYFRDHAGEELVIRQAIHTGVLNLVSSSFFSMDIAGMGSETARELREHVDEIMTVFAQPNVSDYFPFLRRLDLQGLRRSTKRRFDRIFSILDDIVERRLVDRGERGGEGGASSNSSKSKHQYDGGDFLDALLELMVTGKMERDDVTAMLFEAFVAGGDTVAFTLEWVMADLLRNPPVMAKLRAELDDVLGGKDQSAIEEHDAARLPYLQAVLKESMRLHSVGPLLHHFAAEDGVVVGGYAVPRGATVLFNTRAIMRDPAAWERPEEFAPERFLAREGKAPVDFRGKEADFIPFGSGRRLCPGIPLAERVMPYILALMLREFEWRLPDGVSPEELDVSEKFMSVNVLAVPLKAVPVKRTAPPCPRTIPRATELLEAGVTFVLGEAAAPEYRFGVTFDRRRGVMEIPAMEIDHMKRPLLTRCGEVPGLLTSYVALMSRLIVTARDVALLRRHRILESLLADDEEAARFFARLGDCGAINYKEQAFAGLYEDVRRYCDSPWHRYRAVLYRDYFASPWSVISLVVAALVVFLTAAQTYFTVFPAKN</sequence>
<keyword evidence="4" id="KW-0611">Plant defense</keyword>
<evidence type="ECO:0000256" key="9">
    <source>
        <dbReference type="SAM" id="Phobius"/>
    </source>
</evidence>
<dbReference type="GO" id="GO:0020037">
    <property type="term" value="F:heme binding"/>
    <property type="evidence" value="ECO:0007669"/>
    <property type="project" value="InterPro"/>
</dbReference>
<dbReference type="GO" id="GO:0016709">
    <property type="term" value="F:oxidoreductase activity, acting on paired donors, with incorporation or reduction of molecular oxygen, NAD(P)H as one donor, and incorporation of one atom of oxygen"/>
    <property type="evidence" value="ECO:0007669"/>
    <property type="project" value="UniProtKB-ARBA"/>
</dbReference>
<keyword evidence="6" id="KW-0560">Oxidoreductase</keyword>
<evidence type="ECO:0008006" key="12">
    <source>
        <dbReference type="Google" id="ProtNLM"/>
    </source>
</evidence>
<evidence type="ECO:0000256" key="2">
    <source>
        <dbReference type="ARBA" id="ARBA00022692"/>
    </source>
</evidence>
<dbReference type="PRINTS" id="PR00385">
    <property type="entry name" value="P450"/>
</dbReference>
<evidence type="ECO:0000313" key="11">
    <source>
        <dbReference type="Proteomes" id="UP000006591"/>
    </source>
</evidence>
<keyword evidence="2 9" id="KW-0812">Transmembrane</keyword>
<dbReference type="SUPFAM" id="SSF48264">
    <property type="entry name" value="Cytochrome P450"/>
    <property type="match status" value="1"/>
</dbReference>
<reference evidence="10" key="1">
    <citation type="submission" date="2015-04" db="UniProtKB">
        <authorList>
            <consortium name="EnsemblPlants"/>
        </authorList>
    </citation>
    <scope>IDENTIFICATION</scope>
    <source>
        <strain evidence="10">SL10</strain>
    </source>
</reference>
<keyword evidence="3 8" id="KW-0479">Metal-binding</keyword>
<dbReference type="CDD" id="cd11073">
    <property type="entry name" value="CYP76-like"/>
    <property type="match status" value="1"/>
</dbReference>
<keyword evidence="8" id="KW-0349">Heme</keyword>
<comment type="similarity">
    <text evidence="1">Belongs to the cytochrome P450 family.</text>
</comment>
<keyword evidence="11" id="KW-1185">Reference proteome</keyword>
<feature type="transmembrane region" description="Helical" evidence="9">
    <location>
        <begin position="674"/>
        <end position="700"/>
    </location>
</feature>
<evidence type="ECO:0000256" key="5">
    <source>
        <dbReference type="ARBA" id="ARBA00022989"/>
    </source>
</evidence>
<dbReference type="FunFam" id="1.10.630.10:FF:000007">
    <property type="entry name" value="Cytochrome P450 76C4"/>
    <property type="match status" value="1"/>
</dbReference>
<comment type="cofactor">
    <cofactor evidence="8">
        <name>heme</name>
        <dbReference type="ChEBI" id="CHEBI:30413"/>
    </cofactor>
</comment>
<protein>
    <recommendedName>
        <fullName evidence="12">Cytochrome P450</fullName>
    </recommendedName>
</protein>
<reference evidence="10" key="2">
    <citation type="submission" date="2018-04" db="EMBL/GenBank/DDBJ databases">
        <title>OnivRS2 (Oryza nivara Reference Sequence Version 2).</title>
        <authorList>
            <person name="Zhang J."/>
            <person name="Kudrna D."/>
            <person name="Lee S."/>
            <person name="Talag J."/>
            <person name="Rajasekar S."/>
            <person name="Welchert J."/>
            <person name="Hsing Y.-I."/>
            <person name="Wing R.A."/>
        </authorList>
    </citation>
    <scope>NUCLEOTIDE SEQUENCE [LARGE SCALE GENOMIC DNA]</scope>
</reference>
<dbReference type="GO" id="GO:0051502">
    <property type="term" value="P:diterpene phytoalexin biosynthetic process"/>
    <property type="evidence" value="ECO:0007669"/>
    <property type="project" value="UniProtKB-ARBA"/>
</dbReference>
<evidence type="ECO:0000256" key="7">
    <source>
        <dbReference type="ARBA" id="ARBA00023004"/>
    </source>
</evidence>
<accession>A0A0E0FN86</accession>
<dbReference type="Gene3D" id="1.10.630.10">
    <property type="entry name" value="Cytochrome P450"/>
    <property type="match status" value="1"/>
</dbReference>
<dbReference type="InterPro" id="IPR002401">
    <property type="entry name" value="Cyt_P450_E_grp-I"/>
</dbReference>
<keyword evidence="7 8" id="KW-0408">Iron</keyword>
<proteinExistence type="inferred from homology"/>
<dbReference type="AlphaFoldDB" id="A0A0E0FN86"/>
<dbReference type="PANTHER" id="PTHR47950">
    <property type="entry name" value="CYTOCHROME P450, FAMILY 76, SUBFAMILY C, POLYPEPTIDE 5-RELATED"/>
    <property type="match status" value="1"/>
</dbReference>
<dbReference type="GO" id="GO:0005506">
    <property type="term" value="F:iron ion binding"/>
    <property type="evidence" value="ECO:0007669"/>
    <property type="project" value="InterPro"/>
</dbReference>
<dbReference type="Pfam" id="PF00067">
    <property type="entry name" value="p450"/>
    <property type="match status" value="1"/>
</dbReference>
<dbReference type="InterPro" id="IPR036396">
    <property type="entry name" value="Cyt_P450_sf"/>
</dbReference>